<feature type="transmembrane region" description="Helical" evidence="1">
    <location>
        <begin position="20"/>
        <end position="46"/>
    </location>
</feature>
<dbReference type="AlphaFoldDB" id="A0A2A6RK30"/>
<name>A0A2A6RK30_9CHLR</name>
<protein>
    <submittedName>
        <fullName evidence="2">Uncharacterized protein</fullName>
    </submittedName>
</protein>
<accession>A0A2A6RK30</accession>
<keyword evidence="1" id="KW-0472">Membrane</keyword>
<keyword evidence="1" id="KW-0812">Transmembrane</keyword>
<proteinExistence type="predicted"/>
<evidence type="ECO:0000313" key="3">
    <source>
        <dbReference type="Proteomes" id="UP000220527"/>
    </source>
</evidence>
<keyword evidence="3" id="KW-1185">Reference proteome</keyword>
<dbReference type="Proteomes" id="UP000220527">
    <property type="component" value="Unassembled WGS sequence"/>
</dbReference>
<evidence type="ECO:0000313" key="2">
    <source>
        <dbReference type="EMBL" id="PDW03281.1"/>
    </source>
</evidence>
<organism evidence="2 3">
    <name type="scientific">Candidatus Viridilinea mediisalina</name>
    <dbReference type="NCBI Taxonomy" id="2024553"/>
    <lineage>
        <taxon>Bacteria</taxon>
        <taxon>Bacillati</taxon>
        <taxon>Chloroflexota</taxon>
        <taxon>Chloroflexia</taxon>
        <taxon>Chloroflexales</taxon>
        <taxon>Chloroflexineae</taxon>
        <taxon>Oscillochloridaceae</taxon>
        <taxon>Candidatus Viridilinea</taxon>
    </lineage>
</organism>
<reference evidence="3" key="1">
    <citation type="submission" date="2017-08" db="EMBL/GenBank/DDBJ databases">
        <authorList>
            <person name="Grouzdev D.S."/>
            <person name="Gaisin V.A."/>
            <person name="Rysina M.S."/>
            <person name="Gorlenko V.M."/>
        </authorList>
    </citation>
    <scope>NUCLEOTIDE SEQUENCE [LARGE SCALE GENOMIC DNA]</scope>
    <source>
        <strain evidence="3">Kir15-3F</strain>
    </source>
</reference>
<sequence>MGSLPPKSAKGWFQSILPFGGMQIILMQQTYFLFPISHFLFPIFAYQKRPPPQQGREAKESRCHSRSWPMGHALNEQEHARVLFSAM</sequence>
<keyword evidence="1" id="KW-1133">Transmembrane helix</keyword>
<dbReference type="EMBL" id="NQWI01000034">
    <property type="protein sequence ID" value="PDW03281.1"/>
    <property type="molecule type" value="Genomic_DNA"/>
</dbReference>
<evidence type="ECO:0000256" key="1">
    <source>
        <dbReference type="SAM" id="Phobius"/>
    </source>
</evidence>
<gene>
    <name evidence="2" type="ORF">CJ255_09550</name>
</gene>
<comment type="caution">
    <text evidence="2">The sequence shown here is derived from an EMBL/GenBank/DDBJ whole genome shotgun (WGS) entry which is preliminary data.</text>
</comment>